<feature type="domain" description="RZ-type" evidence="7">
    <location>
        <begin position="432"/>
        <end position="507"/>
    </location>
</feature>
<dbReference type="InterPro" id="IPR046439">
    <property type="entry name" value="ZF_RZ_dom"/>
</dbReference>
<name>A0A9P6PLD8_9FUNG</name>
<keyword evidence="6" id="KW-0391">Immunity</keyword>
<evidence type="ECO:0000256" key="4">
    <source>
        <dbReference type="ARBA" id="ARBA00022771"/>
    </source>
</evidence>
<keyword evidence="4" id="KW-0863">Zinc-finger</keyword>
<evidence type="ECO:0000259" key="7">
    <source>
        <dbReference type="PROSITE" id="PS51981"/>
    </source>
</evidence>
<dbReference type="GO" id="GO:0005737">
    <property type="term" value="C:cytoplasm"/>
    <property type="evidence" value="ECO:0007669"/>
    <property type="project" value="UniProtKB-SubCell"/>
</dbReference>
<dbReference type="AlphaFoldDB" id="A0A9P6PLD8"/>
<evidence type="ECO:0000256" key="2">
    <source>
        <dbReference type="ARBA" id="ARBA00022490"/>
    </source>
</evidence>
<gene>
    <name evidence="8" type="ORF">BG011_009970</name>
</gene>
<accession>A0A9P6PLD8</accession>
<dbReference type="Pfam" id="PF20173">
    <property type="entry name" value="ZnF_RZ-type"/>
    <property type="match status" value="1"/>
</dbReference>
<evidence type="ECO:0000313" key="9">
    <source>
        <dbReference type="Proteomes" id="UP000726737"/>
    </source>
</evidence>
<evidence type="ECO:0000313" key="8">
    <source>
        <dbReference type="EMBL" id="KAG0248738.1"/>
    </source>
</evidence>
<proteinExistence type="predicted"/>
<evidence type="ECO:0000256" key="3">
    <source>
        <dbReference type="ARBA" id="ARBA00022723"/>
    </source>
</evidence>
<dbReference type="GO" id="GO:0002376">
    <property type="term" value="P:immune system process"/>
    <property type="evidence" value="ECO:0007669"/>
    <property type="project" value="UniProtKB-KW"/>
</dbReference>
<keyword evidence="3" id="KW-0479">Metal-binding</keyword>
<keyword evidence="2" id="KW-0963">Cytoplasm</keyword>
<evidence type="ECO:0000256" key="6">
    <source>
        <dbReference type="ARBA" id="ARBA00022859"/>
    </source>
</evidence>
<dbReference type="EMBL" id="JAAAJA010000931">
    <property type="protein sequence ID" value="KAG0248738.1"/>
    <property type="molecule type" value="Genomic_DNA"/>
</dbReference>
<comment type="subcellular location">
    <subcellularLocation>
        <location evidence="1">Cytoplasm</location>
    </subcellularLocation>
</comment>
<dbReference type="PROSITE" id="PS51981">
    <property type="entry name" value="ZF_RZ"/>
    <property type="match status" value="1"/>
</dbReference>
<evidence type="ECO:0000256" key="1">
    <source>
        <dbReference type="ARBA" id="ARBA00004496"/>
    </source>
</evidence>
<dbReference type="OrthoDB" id="2423195at2759"/>
<evidence type="ECO:0000256" key="5">
    <source>
        <dbReference type="ARBA" id="ARBA00022833"/>
    </source>
</evidence>
<comment type="caution">
    <text evidence="8">The sequence shown here is derived from an EMBL/GenBank/DDBJ whole genome shotgun (WGS) entry which is preliminary data.</text>
</comment>
<sequence>MGIVVDMIMQATLAEVDVDEDPIMVLSCGHVLTMSTLDGMMEMNDYYQGQINNLTGSTTFIGKRHLPSGVVSQVNCHLCRQPIVGLLRYGRRIKYGQLSMRMKKYKIVQARFMKKAQNEFDANWTSVQEGQARFLEAISKTVAGPCSLPLDEESQRLGKHIDQTQPFPDSEYHKIATTYSIPMEHEEAWIKLLEPLDRSLKRFTAIYKSAVQSPTKQLFDAAVSHLYRLKTAPNIHPSKQKDGSTYDVQPPVKPTMADDVIRICILECGLPLDGHGESSYVDSLQERVNVLRLVLEQASIVLDKVGVNTGWYWFVNDLIQCCLAHADIHLGAAIKGSYMRQATYSRLNRMDLLLKHLQWIGLSPMPKDDAAKQARQDQAGGIMMMFFEEFDQTEKSCPESMKPDCAQRLVVLREKMDNAIMVADGKDRYRPVSRAEKFEVFRVVSQQLGGSGHWYQCPNGHTYVIADCGMAMTQSACPECGESIGGGHHALLRSNRLDQEFEEMYRQRQ</sequence>
<keyword evidence="5" id="KW-0862">Zinc</keyword>
<dbReference type="GO" id="GO:0008270">
    <property type="term" value="F:zinc ion binding"/>
    <property type="evidence" value="ECO:0007669"/>
    <property type="project" value="UniProtKB-KW"/>
</dbReference>
<keyword evidence="9" id="KW-1185">Reference proteome</keyword>
<protein>
    <recommendedName>
        <fullName evidence="7">RZ-type domain-containing protein</fullName>
    </recommendedName>
</protein>
<organism evidence="8 9">
    <name type="scientific">Mortierella polycephala</name>
    <dbReference type="NCBI Taxonomy" id="41804"/>
    <lineage>
        <taxon>Eukaryota</taxon>
        <taxon>Fungi</taxon>
        <taxon>Fungi incertae sedis</taxon>
        <taxon>Mucoromycota</taxon>
        <taxon>Mortierellomycotina</taxon>
        <taxon>Mortierellomycetes</taxon>
        <taxon>Mortierellales</taxon>
        <taxon>Mortierellaceae</taxon>
        <taxon>Mortierella</taxon>
    </lineage>
</organism>
<dbReference type="Proteomes" id="UP000726737">
    <property type="component" value="Unassembled WGS sequence"/>
</dbReference>
<reference evidence="8" key="1">
    <citation type="journal article" date="2020" name="Fungal Divers.">
        <title>Resolving the Mortierellaceae phylogeny through synthesis of multi-gene phylogenetics and phylogenomics.</title>
        <authorList>
            <person name="Vandepol N."/>
            <person name="Liber J."/>
            <person name="Desiro A."/>
            <person name="Na H."/>
            <person name="Kennedy M."/>
            <person name="Barry K."/>
            <person name="Grigoriev I.V."/>
            <person name="Miller A.N."/>
            <person name="O'Donnell K."/>
            <person name="Stajich J.E."/>
            <person name="Bonito G."/>
        </authorList>
    </citation>
    <scope>NUCLEOTIDE SEQUENCE</scope>
    <source>
        <strain evidence="8">KOD948</strain>
    </source>
</reference>